<evidence type="ECO:0000256" key="7">
    <source>
        <dbReference type="ARBA" id="ARBA00023117"/>
    </source>
</evidence>
<feature type="compositionally biased region" description="Polar residues" evidence="13">
    <location>
        <begin position="716"/>
        <end position="728"/>
    </location>
</feature>
<dbReference type="SMART" id="SM00322">
    <property type="entry name" value="KH"/>
    <property type="match status" value="1"/>
</dbReference>
<dbReference type="PROSITE" id="PS00633">
    <property type="entry name" value="BROMODOMAIN_1"/>
    <property type="match status" value="1"/>
</dbReference>
<feature type="compositionally biased region" description="Basic and acidic residues" evidence="13">
    <location>
        <begin position="292"/>
        <end position="311"/>
    </location>
</feature>
<dbReference type="GO" id="GO:0032040">
    <property type="term" value="C:small-subunit processome"/>
    <property type="evidence" value="ECO:0007669"/>
    <property type="project" value="TreeGrafter"/>
</dbReference>
<dbReference type="PROSITE" id="PS50119">
    <property type="entry name" value="ZF_BBOX"/>
    <property type="match status" value="1"/>
</dbReference>
<keyword evidence="11" id="KW-0863">Zinc-finger</keyword>
<dbReference type="SUPFAM" id="SSF54791">
    <property type="entry name" value="Eukaryotic type KH-domain (KH-domain type I)"/>
    <property type="match status" value="1"/>
</dbReference>
<dbReference type="Pfam" id="PF21800">
    <property type="entry name" value="KH_KRR1_2nd"/>
    <property type="match status" value="1"/>
</dbReference>
<dbReference type="InterPro" id="IPR004087">
    <property type="entry name" value="KH_dom"/>
</dbReference>
<comment type="subcellular location">
    <subcellularLocation>
        <location evidence="1">Nucleus</location>
        <location evidence="1">Nucleolus</location>
    </subcellularLocation>
</comment>
<feature type="region of interest" description="Disordered" evidence="13">
    <location>
        <begin position="1"/>
        <end position="31"/>
    </location>
</feature>
<evidence type="ECO:0000313" key="16">
    <source>
        <dbReference type="EMBL" id="CAH3106588.1"/>
    </source>
</evidence>
<accession>A0AAU9WDB4</accession>
<dbReference type="Pfam" id="PF00439">
    <property type="entry name" value="Bromodomain"/>
    <property type="match status" value="1"/>
</dbReference>
<evidence type="ECO:0000256" key="5">
    <source>
        <dbReference type="ARBA" id="ARBA00022552"/>
    </source>
</evidence>
<feature type="region of interest" description="Disordered" evidence="13">
    <location>
        <begin position="639"/>
        <end position="679"/>
    </location>
</feature>
<reference evidence="16 17" key="1">
    <citation type="submission" date="2022-05" db="EMBL/GenBank/DDBJ databases">
        <authorList>
            <consortium name="Genoscope - CEA"/>
            <person name="William W."/>
        </authorList>
    </citation>
    <scope>NUCLEOTIDE SEQUENCE [LARGE SCALE GENOMIC DNA]</scope>
</reference>
<evidence type="ECO:0000259" key="14">
    <source>
        <dbReference type="PROSITE" id="PS50014"/>
    </source>
</evidence>
<dbReference type="AlphaFoldDB" id="A0AAU9WDB4"/>
<evidence type="ECO:0000256" key="11">
    <source>
        <dbReference type="PROSITE-ProRule" id="PRU00024"/>
    </source>
</evidence>
<dbReference type="InterPro" id="IPR048549">
    <property type="entry name" value="KRR1-like_KH2_euk"/>
</dbReference>
<evidence type="ECO:0000256" key="4">
    <source>
        <dbReference type="ARBA" id="ARBA00022517"/>
    </source>
</evidence>
<keyword evidence="17" id="KW-1185">Reference proteome</keyword>
<keyword evidence="11" id="KW-0862">Zinc</keyword>
<protein>
    <recommendedName>
        <fullName evidence="3">KRR1 small subunit processome component homolog</fullName>
    </recommendedName>
    <alternativeName>
        <fullName evidence="10">KRR-R motif-containing protein 1</fullName>
    </alternativeName>
</protein>
<feature type="compositionally biased region" description="Polar residues" evidence="13">
    <location>
        <begin position="645"/>
        <end position="654"/>
    </location>
</feature>
<dbReference type="InterPro" id="IPR000315">
    <property type="entry name" value="Znf_B-box"/>
</dbReference>
<proteinExistence type="inferred from homology"/>
<dbReference type="PRINTS" id="PR00503">
    <property type="entry name" value="BROMODOMAIN"/>
</dbReference>
<dbReference type="CDD" id="cd22394">
    <property type="entry name" value="KH-I_KRR1_rpt2"/>
    <property type="match status" value="1"/>
</dbReference>
<dbReference type="SMART" id="SM00297">
    <property type="entry name" value="BROMO"/>
    <property type="match status" value="1"/>
</dbReference>
<evidence type="ECO:0000256" key="1">
    <source>
        <dbReference type="ARBA" id="ARBA00004604"/>
    </source>
</evidence>
<evidence type="ECO:0000256" key="9">
    <source>
        <dbReference type="ARBA" id="ARBA00023274"/>
    </source>
</evidence>
<keyword evidence="7 12" id="KW-0103">Bromodomain</keyword>
<dbReference type="GO" id="GO:0008270">
    <property type="term" value="F:zinc ion binding"/>
    <property type="evidence" value="ECO:0007669"/>
    <property type="project" value="UniProtKB-KW"/>
</dbReference>
<dbReference type="CDD" id="cd04369">
    <property type="entry name" value="Bromodomain"/>
    <property type="match status" value="1"/>
</dbReference>
<feature type="region of interest" description="Disordered" evidence="13">
    <location>
        <begin position="292"/>
        <end position="333"/>
    </location>
</feature>
<keyword evidence="9" id="KW-0687">Ribonucleoprotein</keyword>
<dbReference type="InterPro" id="IPR001487">
    <property type="entry name" value="Bromodomain"/>
</dbReference>
<keyword evidence="8" id="KW-0539">Nucleus</keyword>
<dbReference type="GO" id="GO:0006364">
    <property type="term" value="P:rRNA processing"/>
    <property type="evidence" value="ECO:0007669"/>
    <property type="project" value="UniProtKB-KW"/>
</dbReference>
<evidence type="ECO:0000256" key="13">
    <source>
        <dbReference type="SAM" id="MobiDB-lite"/>
    </source>
</evidence>
<evidence type="ECO:0000256" key="3">
    <source>
        <dbReference type="ARBA" id="ARBA00020053"/>
    </source>
</evidence>
<dbReference type="EMBL" id="CALNXJ010000010">
    <property type="protein sequence ID" value="CAH3106588.1"/>
    <property type="molecule type" value="Genomic_DNA"/>
</dbReference>
<keyword evidence="6" id="KW-0694">RNA-binding</keyword>
<dbReference type="InterPro" id="IPR036427">
    <property type="entry name" value="Bromodomain-like_sf"/>
</dbReference>
<evidence type="ECO:0000259" key="15">
    <source>
        <dbReference type="PROSITE" id="PS50119"/>
    </source>
</evidence>
<dbReference type="GO" id="GO:0003723">
    <property type="term" value="F:RNA binding"/>
    <property type="evidence" value="ECO:0007669"/>
    <property type="project" value="UniProtKB-KW"/>
</dbReference>
<feature type="region of interest" description="Disordered" evidence="13">
    <location>
        <begin position="714"/>
        <end position="734"/>
    </location>
</feature>
<dbReference type="FunFam" id="3.30.1370.10:FF:000014">
    <property type="entry name" value="KRR1 small subunit processome component"/>
    <property type="match status" value="1"/>
</dbReference>
<feature type="domain" description="Bromo" evidence="14">
    <location>
        <begin position="755"/>
        <end position="825"/>
    </location>
</feature>
<organism evidence="16 17">
    <name type="scientific">Pocillopora meandrina</name>
    <dbReference type="NCBI Taxonomy" id="46732"/>
    <lineage>
        <taxon>Eukaryota</taxon>
        <taxon>Metazoa</taxon>
        <taxon>Cnidaria</taxon>
        <taxon>Anthozoa</taxon>
        <taxon>Hexacorallia</taxon>
        <taxon>Scleractinia</taxon>
        <taxon>Astrocoeniina</taxon>
        <taxon>Pocilloporidae</taxon>
        <taxon>Pocillopora</taxon>
    </lineage>
</organism>
<gene>
    <name evidence="16" type="ORF">PMEA_00001616</name>
</gene>
<dbReference type="PROSITE" id="PS50014">
    <property type="entry name" value="BROMODOMAIN_2"/>
    <property type="match status" value="1"/>
</dbReference>
<evidence type="ECO:0000313" key="17">
    <source>
        <dbReference type="Proteomes" id="UP001159428"/>
    </source>
</evidence>
<dbReference type="Gene3D" id="1.20.920.10">
    <property type="entry name" value="Bromodomain-like"/>
    <property type="match status" value="1"/>
</dbReference>
<evidence type="ECO:0000256" key="10">
    <source>
        <dbReference type="ARBA" id="ARBA00032993"/>
    </source>
</evidence>
<feature type="domain" description="B box-type" evidence="15">
    <location>
        <begin position="391"/>
        <end position="439"/>
    </location>
</feature>
<dbReference type="SUPFAM" id="SSF47370">
    <property type="entry name" value="Bromodomain"/>
    <property type="match status" value="1"/>
</dbReference>
<dbReference type="InterPro" id="IPR048550">
    <property type="entry name" value="KRR1-like_KH1_euk"/>
</dbReference>
<feature type="compositionally biased region" description="Basic and acidic residues" evidence="13">
    <location>
        <begin position="319"/>
        <end position="333"/>
    </location>
</feature>
<sequence>MADGDGKPAGTEQPGGSKKRNYRKDKPWDHEGIDHWKIEPFSNEDNPHGMMEESSFATLFPKYREKYLREFWPLVEKKLKESGLKCQLDVIEGSMTVSTTRKTWDPYIIIKARDMIKLMARSVPFEQAQRVLEDDVACDIIKIGSLVRNRERFVKRRQRLLGPNGATLKALELLTQCYIMVQGNTVASLGPYKGLKQVRKVVEDTMKNIHPIYNIKTLMIKRELAKDPELKNESWDRFLPKFRQTTTKKVKKAKFKKKEYTPFPPPQTESKIDKQLASGEYFLQEKERRLKAQQEKKNRQVAAEGKRKAQREQAFIPPVEERPKQENKKKANDSKVDVEAFKKKIKNSQVRCKLGRTNYVLKLALATIPACVLHCPFDLNDRLMQSCSKATGIPHCREYCDGNVAEFYCPECAAMFCSCCYEREHCGSERKAQHGKLTELRAICSEHKHTLDYFNLTLLQPMCIICKKESVLSPERANHVIEHIETIVPKLRSLMEKKLQDATESIGKIACQLTNVETSARSGMNASISHVQCCFAKLRQILDEREAQLMQDTKKYFDEFLESGEGIVQARNTLRNLRALSEEGKLLLNKDPRSLVVEFPAVFMHLKELCALTANECQMKSLKIAIYFGQDIVKQLRKAGRHSSDVSGSPLQETTPKKTRKIDATSNFPEEHEKSPLSRTPVKAVTGTAGRTMQSPSPLKLSKLNELRVLLKRSPQHSSVASPNSKTYVASPRRKRGGALSKEFMKCDIILKEIWAHDESIPFVRPVDKKQSPDYYKVIKKPMDLSVVKEKLHSLQYTSVVDFLKDIRLMLNNCKTFNKPGTYVYDSGEGLSKIFNHLVQENFPNFEEALLQNSEDGTE</sequence>
<dbReference type="InterPro" id="IPR018359">
    <property type="entry name" value="Bromodomain_CS"/>
</dbReference>
<dbReference type="Proteomes" id="UP001159428">
    <property type="component" value="Unassembled WGS sequence"/>
</dbReference>
<dbReference type="PANTHER" id="PTHR12581:SF0">
    <property type="entry name" value="KRR1 SMALL SUBUNIT PROCESSOME COMPONENT HOMOLOG"/>
    <property type="match status" value="1"/>
</dbReference>
<evidence type="ECO:0000256" key="6">
    <source>
        <dbReference type="ARBA" id="ARBA00022884"/>
    </source>
</evidence>
<dbReference type="Gene3D" id="3.30.1370.10">
    <property type="entry name" value="K Homology domain, type 1"/>
    <property type="match status" value="2"/>
</dbReference>
<dbReference type="PANTHER" id="PTHR12581">
    <property type="entry name" value="HIV-1 REV BINDING PROTEIN 2, 3"/>
    <property type="match status" value="1"/>
</dbReference>
<evidence type="ECO:0000256" key="12">
    <source>
        <dbReference type="PROSITE-ProRule" id="PRU00035"/>
    </source>
</evidence>
<dbReference type="InterPro" id="IPR036612">
    <property type="entry name" value="KH_dom_type_1_sf"/>
</dbReference>
<dbReference type="InterPro" id="IPR048548">
    <property type="entry name" value="KRR1-like_KH2"/>
</dbReference>
<dbReference type="Pfam" id="PF17903">
    <property type="entry name" value="KH_KRR1_1st"/>
    <property type="match status" value="1"/>
</dbReference>
<evidence type="ECO:0000256" key="2">
    <source>
        <dbReference type="ARBA" id="ARBA00009344"/>
    </source>
</evidence>
<keyword evidence="4" id="KW-0690">Ribosome biogenesis</keyword>
<dbReference type="InterPro" id="IPR024166">
    <property type="entry name" value="rRNA_assembly_KRR1"/>
</dbReference>
<comment type="caution">
    <text evidence="16">The sequence shown here is derived from an EMBL/GenBank/DDBJ whole genome shotgun (WGS) entry which is preliminary data.</text>
</comment>
<dbReference type="InterPro" id="IPR041174">
    <property type="entry name" value="KRR1-like_KH1"/>
</dbReference>
<dbReference type="CDD" id="cd22393">
    <property type="entry name" value="KH-I_KRR1_rpt1"/>
    <property type="match status" value="1"/>
</dbReference>
<name>A0AAU9WDB4_9CNID</name>
<dbReference type="FunFam" id="3.30.1370.10:FF:000011">
    <property type="entry name" value="KRR1 small subunit processome component"/>
    <property type="match status" value="1"/>
</dbReference>
<keyword evidence="5" id="KW-0698">rRNA processing</keyword>
<evidence type="ECO:0000256" key="8">
    <source>
        <dbReference type="ARBA" id="ARBA00023242"/>
    </source>
</evidence>
<keyword evidence="11" id="KW-0479">Metal-binding</keyword>
<comment type="similarity">
    <text evidence="2">Belongs to the KRR1 family.</text>
</comment>